<dbReference type="GO" id="GO:0033617">
    <property type="term" value="P:mitochondrial respiratory chain complex IV assembly"/>
    <property type="evidence" value="ECO:0007669"/>
    <property type="project" value="TreeGrafter"/>
</dbReference>
<sequence length="131" mass="15154">MSVGGQPSPSVMFGPYGRIQQITPPLKGSFPLDYDKECHLEMLKYMTCLNAEKGQNSACRDKARDYFKCRMDRGLMDKEEWDRLGYADVIEETNNNEKTTKNQTPKLRKIRGGRDINIEEQKHTITDFRMG</sequence>
<name>A0A8S9ZD88_9BILA</name>
<dbReference type="EMBL" id="JABEBT010000180">
    <property type="protein sequence ID" value="KAF7626081.1"/>
    <property type="molecule type" value="Genomic_DNA"/>
</dbReference>
<reference evidence="6" key="1">
    <citation type="journal article" date="2020" name="Ecol. Evol.">
        <title>Genome structure and content of the rice root-knot nematode (Meloidogyne graminicola).</title>
        <authorList>
            <person name="Phan N.T."/>
            <person name="Danchin E.G.J."/>
            <person name="Klopp C."/>
            <person name="Perfus-Barbeoch L."/>
            <person name="Kozlowski D.K."/>
            <person name="Koutsovoulos G.D."/>
            <person name="Lopez-Roques C."/>
            <person name="Bouchez O."/>
            <person name="Zahm M."/>
            <person name="Besnard G."/>
            <person name="Bellafiore S."/>
        </authorList>
    </citation>
    <scope>NUCLEOTIDE SEQUENCE</scope>
    <source>
        <strain evidence="6">VN-18</strain>
    </source>
</reference>
<evidence type="ECO:0000256" key="1">
    <source>
        <dbReference type="ARBA" id="ARBA00004496"/>
    </source>
</evidence>
<proteinExistence type="inferred from homology"/>
<dbReference type="PROSITE" id="PS51808">
    <property type="entry name" value="CHCH"/>
    <property type="match status" value="1"/>
</dbReference>
<dbReference type="InterPro" id="IPR051383">
    <property type="entry name" value="COX19"/>
</dbReference>
<dbReference type="Proteomes" id="UP000605970">
    <property type="component" value="Unassembled WGS sequence"/>
</dbReference>
<comment type="caution">
    <text evidence="6">The sequence shown here is derived from an EMBL/GenBank/DDBJ whole genome shotgun (WGS) entry which is preliminary data.</text>
</comment>
<comment type="subcellular location">
    <subcellularLocation>
        <location evidence="1">Cytoplasm</location>
    </subcellularLocation>
</comment>
<evidence type="ECO:0000256" key="3">
    <source>
        <dbReference type="ARBA" id="ARBA00023157"/>
    </source>
</evidence>
<keyword evidence="3" id="KW-1015">Disulfide bond</keyword>
<protein>
    <recommendedName>
        <fullName evidence="5">CHCH domain-containing protein</fullName>
    </recommendedName>
</protein>
<dbReference type="PANTHER" id="PTHR21107">
    <property type="entry name" value="CYTOCHROME C OXIDASE ASSEMBLY PROTEIN COX19"/>
    <property type="match status" value="1"/>
</dbReference>
<dbReference type="PANTHER" id="PTHR21107:SF2">
    <property type="entry name" value="CYTOCHROME C OXIDASE ASSEMBLY PROTEIN COX19"/>
    <property type="match status" value="1"/>
</dbReference>
<dbReference type="OrthoDB" id="268594at2759"/>
<comment type="similarity">
    <text evidence="4">Belongs to the COX19 family.</text>
</comment>
<dbReference type="InterPro" id="IPR010625">
    <property type="entry name" value="CHCH"/>
</dbReference>
<organism evidence="6 7">
    <name type="scientific">Meloidogyne graminicola</name>
    <dbReference type="NCBI Taxonomy" id="189291"/>
    <lineage>
        <taxon>Eukaryota</taxon>
        <taxon>Metazoa</taxon>
        <taxon>Ecdysozoa</taxon>
        <taxon>Nematoda</taxon>
        <taxon>Chromadorea</taxon>
        <taxon>Rhabditida</taxon>
        <taxon>Tylenchina</taxon>
        <taxon>Tylenchomorpha</taxon>
        <taxon>Tylenchoidea</taxon>
        <taxon>Meloidogynidae</taxon>
        <taxon>Meloidogyninae</taxon>
        <taxon>Meloidogyne</taxon>
    </lineage>
</organism>
<dbReference type="AlphaFoldDB" id="A0A8S9ZD88"/>
<dbReference type="GO" id="GO:0005758">
    <property type="term" value="C:mitochondrial intermembrane space"/>
    <property type="evidence" value="ECO:0007669"/>
    <property type="project" value="TreeGrafter"/>
</dbReference>
<gene>
    <name evidence="6" type="ORF">Mgra_00009750</name>
</gene>
<evidence type="ECO:0000313" key="7">
    <source>
        <dbReference type="Proteomes" id="UP000605970"/>
    </source>
</evidence>
<evidence type="ECO:0000256" key="4">
    <source>
        <dbReference type="ARBA" id="ARBA00038223"/>
    </source>
</evidence>
<keyword evidence="2" id="KW-0963">Cytoplasm</keyword>
<evidence type="ECO:0000259" key="5">
    <source>
        <dbReference type="Pfam" id="PF06747"/>
    </source>
</evidence>
<dbReference type="Pfam" id="PF06747">
    <property type="entry name" value="CHCH"/>
    <property type="match status" value="1"/>
</dbReference>
<keyword evidence="7" id="KW-1185">Reference proteome</keyword>
<accession>A0A8S9ZD88</accession>
<feature type="domain" description="CHCH" evidence="5">
    <location>
        <begin position="38"/>
        <end position="71"/>
    </location>
</feature>
<evidence type="ECO:0000313" key="6">
    <source>
        <dbReference type="EMBL" id="KAF7626081.1"/>
    </source>
</evidence>
<evidence type="ECO:0000256" key="2">
    <source>
        <dbReference type="ARBA" id="ARBA00022490"/>
    </source>
</evidence>